<dbReference type="InterPro" id="IPR036634">
    <property type="entry name" value="PRD_sf"/>
</dbReference>
<dbReference type="Gene3D" id="1.10.1790.10">
    <property type="entry name" value="PRD domain"/>
    <property type="match status" value="2"/>
</dbReference>
<dbReference type="PANTHER" id="PTHR30185">
    <property type="entry name" value="CRYPTIC BETA-GLUCOSIDE BGL OPERON ANTITERMINATOR"/>
    <property type="match status" value="1"/>
</dbReference>
<dbReference type="InterPro" id="IPR011608">
    <property type="entry name" value="PRD"/>
</dbReference>
<feature type="domain" description="PRD" evidence="2">
    <location>
        <begin position="170"/>
        <end position="282"/>
    </location>
</feature>
<dbReference type="Gene3D" id="2.30.24.10">
    <property type="entry name" value="CAT RNA-binding domain"/>
    <property type="match status" value="1"/>
</dbReference>
<dbReference type="EMBL" id="CP093365">
    <property type="protein sequence ID" value="UQS84075.1"/>
    <property type="molecule type" value="Genomic_DNA"/>
</dbReference>
<dbReference type="Pfam" id="PF00874">
    <property type="entry name" value="PRD"/>
    <property type="match status" value="2"/>
</dbReference>
<organism evidence="3 4">
    <name type="scientific">Bombilactobacillus thymidiniphilus</name>
    <dbReference type="NCBI Taxonomy" id="2923363"/>
    <lineage>
        <taxon>Bacteria</taxon>
        <taxon>Bacillati</taxon>
        <taxon>Bacillota</taxon>
        <taxon>Bacilli</taxon>
        <taxon>Lactobacillales</taxon>
        <taxon>Lactobacillaceae</taxon>
        <taxon>Bombilactobacillus</taxon>
    </lineage>
</organism>
<dbReference type="PANTHER" id="PTHR30185:SF15">
    <property type="entry name" value="CRYPTIC BETA-GLUCOSIDE BGL OPERON ANTITERMINATOR"/>
    <property type="match status" value="1"/>
</dbReference>
<evidence type="ECO:0000313" key="3">
    <source>
        <dbReference type="EMBL" id="UQS84075.1"/>
    </source>
</evidence>
<dbReference type="SMART" id="SM01061">
    <property type="entry name" value="CAT_RBD"/>
    <property type="match status" value="1"/>
</dbReference>
<dbReference type="InterPro" id="IPR050661">
    <property type="entry name" value="BglG_antiterminators"/>
</dbReference>
<evidence type="ECO:0000259" key="2">
    <source>
        <dbReference type="PROSITE" id="PS51372"/>
    </source>
</evidence>
<keyword evidence="1" id="KW-0677">Repeat</keyword>
<dbReference type="SUPFAM" id="SSF50151">
    <property type="entry name" value="SacY-like RNA-binding domain"/>
    <property type="match status" value="1"/>
</dbReference>
<dbReference type="Proteomes" id="UP000831947">
    <property type="component" value="Chromosome"/>
</dbReference>
<proteinExistence type="predicted"/>
<evidence type="ECO:0000313" key="4">
    <source>
        <dbReference type="Proteomes" id="UP000831947"/>
    </source>
</evidence>
<accession>A0ABY4PET2</accession>
<sequence length="282" mass="32336">MISEKTFNNNVVLARDDDNVEWVVVGRGIGFGCKPGDQVDKDKIEQRYVAVEEGISLADDLARISPDAISLTMQIIQAVEPLLNVKFTSYQLASLADHINFTLQRSQQENDAIEGTVKWEIKNLFAKEYQAAEVALQILNEHAKVILPEGEAVLLAYHFINTCSEKINLSHTIKITKLISNIIEIVQYQYGMILDHESFNFNRFVTHLRTFMIKHLTHVEDPAMELDPDILKLMKAKYPQAYATVLKVSSFLQKKEGWQLHPDDEVYLTLHVWRVTQRQIIE</sequence>
<keyword evidence="4" id="KW-1185">Reference proteome</keyword>
<dbReference type="SUPFAM" id="SSF63520">
    <property type="entry name" value="PTS-regulatory domain, PRD"/>
    <property type="match status" value="2"/>
</dbReference>
<dbReference type="RefSeq" id="WP_249513259.1">
    <property type="nucleotide sequence ID" value="NZ_CP093365.1"/>
</dbReference>
<feature type="domain" description="PRD" evidence="2">
    <location>
        <begin position="63"/>
        <end position="169"/>
    </location>
</feature>
<name>A0ABY4PET2_9LACO</name>
<dbReference type="Pfam" id="PF03123">
    <property type="entry name" value="CAT_RBD"/>
    <property type="match status" value="1"/>
</dbReference>
<evidence type="ECO:0000256" key="1">
    <source>
        <dbReference type="ARBA" id="ARBA00022737"/>
    </source>
</evidence>
<dbReference type="PROSITE" id="PS51372">
    <property type="entry name" value="PRD_2"/>
    <property type="match status" value="2"/>
</dbReference>
<dbReference type="InterPro" id="IPR036650">
    <property type="entry name" value="CAT_RNA-bd_dom_sf"/>
</dbReference>
<protein>
    <submittedName>
        <fullName evidence="3">PRD domain-containing protein</fullName>
    </submittedName>
</protein>
<dbReference type="InterPro" id="IPR004341">
    <property type="entry name" value="CAT_RNA-bd_dom"/>
</dbReference>
<reference evidence="3 4" key="1">
    <citation type="journal article" date="2022" name="Int. J. Syst. Evol. Microbiol.">
        <title>Apilactobacillus apisilvae sp. nov., Nicolia spurrieriana gen. nov. sp. nov., Bombilactobacillus folatiphilus sp. nov. and Bombilactobacillus thymidiniphilus sp. nov., four new lactic acid bacterial isolates from stingless bees Tetragonula carbonaria and Austroplebeia australis.</title>
        <authorList>
            <person name="Oliphant S.A."/>
            <person name="Watson-Haigh N.S."/>
            <person name="Sumby K.M."/>
            <person name="Gardner J."/>
            <person name="Groom S."/>
            <person name="Jiranek V."/>
        </authorList>
    </citation>
    <scope>NUCLEOTIDE SEQUENCE [LARGE SCALE GENOMIC DNA]</scope>
    <source>
        <strain evidence="3 4">SG4_A1</strain>
    </source>
</reference>
<gene>
    <name evidence="3" type="ORF">MOO47_02675</name>
</gene>